<gene>
    <name evidence="2" type="ORF">METZ01_LOCUS91983</name>
</gene>
<dbReference type="SUPFAM" id="SSF53474">
    <property type="entry name" value="alpha/beta-Hydrolases"/>
    <property type="match status" value="1"/>
</dbReference>
<dbReference type="InterPro" id="IPR029058">
    <property type="entry name" value="AB_hydrolase_fold"/>
</dbReference>
<dbReference type="EMBL" id="UINC01008701">
    <property type="protein sequence ID" value="SVA39129.1"/>
    <property type="molecule type" value="Genomic_DNA"/>
</dbReference>
<name>A0A381VFI9_9ZZZZ</name>
<evidence type="ECO:0000313" key="2">
    <source>
        <dbReference type="EMBL" id="SVA39129.1"/>
    </source>
</evidence>
<reference evidence="2" key="1">
    <citation type="submission" date="2018-05" db="EMBL/GenBank/DDBJ databases">
        <authorList>
            <person name="Lanie J.A."/>
            <person name="Ng W.-L."/>
            <person name="Kazmierczak K.M."/>
            <person name="Andrzejewski T.M."/>
            <person name="Davidsen T.M."/>
            <person name="Wayne K.J."/>
            <person name="Tettelin H."/>
            <person name="Glass J.I."/>
            <person name="Rusch D."/>
            <person name="Podicherti R."/>
            <person name="Tsui H.-C.T."/>
            <person name="Winkler M.E."/>
        </authorList>
    </citation>
    <scope>NUCLEOTIDE SEQUENCE</scope>
</reference>
<dbReference type="InterPro" id="IPR050266">
    <property type="entry name" value="AB_hydrolase_sf"/>
</dbReference>
<dbReference type="PANTHER" id="PTHR43798">
    <property type="entry name" value="MONOACYLGLYCEROL LIPASE"/>
    <property type="match status" value="1"/>
</dbReference>
<dbReference type="AlphaFoldDB" id="A0A381VFI9"/>
<dbReference type="Pfam" id="PF00561">
    <property type="entry name" value="Abhydrolase_1"/>
    <property type="match status" value="1"/>
</dbReference>
<protein>
    <recommendedName>
        <fullName evidence="1">AB hydrolase-1 domain-containing protein</fullName>
    </recommendedName>
</protein>
<dbReference type="GO" id="GO:0016020">
    <property type="term" value="C:membrane"/>
    <property type="evidence" value="ECO:0007669"/>
    <property type="project" value="TreeGrafter"/>
</dbReference>
<dbReference type="GO" id="GO:0046464">
    <property type="term" value="P:acylglycerol catabolic process"/>
    <property type="evidence" value="ECO:0007669"/>
    <property type="project" value="TreeGrafter"/>
</dbReference>
<accession>A0A381VFI9</accession>
<dbReference type="PRINTS" id="PR00111">
    <property type="entry name" value="ABHYDROLASE"/>
</dbReference>
<dbReference type="GO" id="GO:0047372">
    <property type="term" value="F:monoacylglycerol lipase activity"/>
    <property type="evidence" value="ECO:0007669"/>
    <property type="project" value="TreeGrafter"/>
</dbReference>
<proteinExistence type="predicted"/>
<feature type="domain" description="AB hydrolase-1" evidence="1">
    <location>
        <begin position="9"/>
        <end position="237"/>
    </location>
</feature>
<sequence>MPTATGKETVILIHGLSDTREVWARQVAALTSFNVVAYDVRGFGASPVGAGDGTVEQMADDVAQIMSALETGPAWLVGFSMGGVIAQRFALDFPALARGLVLIASSSTVGRAGLEFFDKRISEVTNGGLEALATLSAGDARGCIASEDADLLAEYHRIRSNSVSDPDGYLNACRTMRSLADGSLARNLGEISCPTLVIAAEFDPYCPPRASQLIADAIPGAKIHVIEGAGHCVHMEADQSINDLVHRFIEEHA</sequence>
<dbReference type="Gene3D" id="3.40.50.1820">
    <property type="entry name" value="alpha/beta hydrolase"/>
    <property type="match status" value="1"/>
</dbReference>
<evidence type="ECO:0000259" key="1">
    <source>
        <dbReference type="Pfam" id="PF00561"/>
    </source>
</evidence>
<organism evidence="2">
    <name type="scientific">marine metagenome</name>
    <dbReference type="NCBI Taxonomy" id="408172"/>
    <lineage>
        <taxon>unclassified sequences</taxon>
        <taxon>metagenomes</taxon>
        <taxon>ecological metagenomes</taxon>
    </lineage>
</organism>
<dbReference type="InterPro" id="IPR000073">
    <property type="entry name" value="AB_hydrolase_1"/>
</dbReference>
<dbReference type="PANTHER" id="PTHR43798:SF5">
    <property type="entry name" value="MONOACYLGLYCEROL LIPASE ABHD6"/>
    <property type="match status" value="1"/>
</dbReference>